<evidence type="ECO:0000256" key="4">
    <source>
        <dbReference type="ARBA" id="ARBA00022519"/>
    </source>
</evidence>
<dbReference type="InterPro" id="IPR022346">
    <property type="entry name" value="T2SS_GspH"/>
</dbReference>
<evidence type="ECO:0000256" key="1">
    <source>
        <dbReference type="ARBA" id="ARBA00004377"/>
    </source>
</evidence>
<keyword evidence="6 8" id="KW-1133">Transmembrane helix</keyword>
<dbReference type="GO" id="GO:0015628">
    <property type="term" value="P:protein secretion by the type II secretion system"/>
    <property type="evidence" value="ECO:0007669"/>
    <property type="project" value="InterPro"/>
</dbReference>
<feature type="domain" description="General secretion pathway GspH" evidence="9">
    <location>
        <begin position="50"/>
        <end position="163"/>
    </location>
</feature>
<feature type="transmembrane region" description="Helical" evidence="8">
    <location>
        <begin position="12"/>
        <end position="37"/>
    </location>
</feature>
<dbReference type="SUPFAM" id="SSF54523">
    <property type="entry name" value="Pili subunits"/>
    <property type="match status" value="1"/>
</dbReference>
<evidence type="ECO:0000256" key="6">
    <source>
        <dbReference type="ARBA" id="ARBA00022989"/>
    </source>
</evidence>
<evidence type="ECO:0000256" key="8">
    <source>
        <dbReference type="SAM" id="Phobius"/>
    </source>
</evidence>
<evidence type="ECO:0000259" key="9">
    <source>
        <dbReference type="Pfam" id="PF12019"/>
    </source>
</evidence>
<dbReference type="GO" id="GO:0005886">
    <property type="term" value="C:plasma membrane"/>
    <property type="evidence" value="ECO:0007669"/>
    <property type="project" value="UniProtKB-SubCell"/>
</dbReference>
<proteinExistence type="predicted"/>
<evidence type="ECO:0000256" key="5">
    <source>
        <dbReference type="ARBA" id="ARBA00022692"/>
    </source>
</evidence>
<dbReference type="Pfam" id="PF07963">
    <property type="entry name" value="N_methyl"/>
    <property type="match status" value="1"/>
</dbReference>
<dbReference type="Proteomes" id="UP000034600">
    <property type="component" value="Unassembled WGS sequence"/>
</dbReference>
<keyword evidence="4" id="KW-0997">Cell inner membrane</keyword>
<dbReference type="NCBIfam" id="TIGR02532">
    <property type="entry name" value="IV_pilin_GFxxxE"/>
    <property type="match status" value="1"/>
</dbReference>
<dbReference type="Gene3D" id="3.30.700.10">
    <property type="entry name" value="Glycoprotein, Type 4 Pilin"/>
    <property type="match status" value="1"/>
</dbReference>
<keyword evidence="5 8" id="KW-0812">Transmembrane</keyword>
<evidence type="ECO:0000256" key="3">
    <source>
        <dbReference type="ARBA" id="ARBA00022481"/>
    </source>
</evidence>
<accession>A0A0G1UUT6</accession>
<organism evidence="10 11">
    <name type="scientific">Candidatus Jorgensenbacteria bacterium GW2011_GWC1_48_8</name>
    <dbReference type="NCBI Taxonomy" id="1618666"/>
    <lineage>
        <taxon>Bacteria</taxon>
        <taxon>Candidatus Joergenseniibacteriota</taxon>
    </lineage>
</organism>
<evidence type="ECO:0000313" key="10">
    <source>
        <dbReference type="EMBL" id="KKU97994.1"/>
    </source>
</evidence>
<protein>
    <recommendedName>
        <fullName evidence="9">General secretion pathway GspH domain-containing protein</fullName>
    </recommendedName>
</protein>
<reference evidence="10 11" key="1">
    <citation type="journal article" date="2015" name="Nature">
        <title>rRNA introns, odd ribosomes, and small enigmatic genomes across a large radiation of phyla.</title>
        <authorList>
            <person name="Brown C.T."/>
            <person name="Hug L.A."/>
            <person name="Thomas B.C."/>
            <person name="Sharon I."/>
            <person name="Castelle C.J."/>
            <person name="Singh A."/>
            <person name="Wilkins M.J."/>
            <person name="Williams K.H."/>
            <person name="Banfield J.F."/>
        </authorList>
    </citation>
    <scope>NUCLEOTIDE SEQUENCE [LARGE SCALE GENOMIC DNA]</scope>
</reference>
<name>A0A0G1UUT6_9BACT</name>
<keyword evidence="7 8" id="KW-0472">Membrane</keyword>
<dbReference type="InterPro" id="IPR045584">
    <property type="entry name" value="Pilin-like"/>
</dbReference>
<dbReference type="AlphaFoldDB" id="A0A0G1UUT6"/>
<evidence type="ECO:0000256" key="2">
    <source>
        <dbReference type="ARBA" id="ARBA00022475"/>
    </source>
</evidence>
<keyword evidence="3" id="KW-0488">Methylation</keyword>
<evidence type="ECO:0000313" key="11">
    <source>
        <dbReference type="Proteomes" id="UP000034600"/>
    </source>
</evidence>
<comment type="caution">
    <text evidence="10">The sequence shown here is derived from an EMBL/GenBank/DDBJ whole genome shotgun (WGS) entry which is preliminary data.</text>
</comment>
<dbReference type="Pfam" id="PF12019">
    <property type="entry name" value="GspH"/>
    <property type="match status" value="1"/>
</dbReference>
<gene>
    <name evidence="10" type="ORF">UY32_C0036G0003</name>
</gene>
<comment type="subcellular location">
    <subcellularLocation>
        <location evidence="1">Cell inner membrane</location>
        <topology evidence="1">Single-pass membrane protein</topology>
    </subcellularLocation>
</comment>
<sequence>MQTIPAHPKLTSGYTFIEILVALTIVSLIFGIGYVSFRDFSRRQALQGVVRSIRGDLRLAQEEAISGQKPLDIFCNSPNTLSGYYFDLITPNNYRLVAQCSGGDVTSKDVTVAPDISIAVSQDPIVFKVLGQGTNVPQATPAVITLTQAGTANTAIITITSTGEIK</sequence>
<dbReference type="InterPro" id="IPR012902">
    <property type="entry name" value="N_methyl_site"/>
</dbReference>
<dbReference type="EMBL" id="LCPO01000036">
    <property type="protein sequence ID" value="KKU97994.1"/>
    <property type="molecule type" value="Genomic_DNA"/>
</dbReference>
<dbReference type="GO" id="GO:0015627">
    <property type="term" value="C:type II protein secretion system complex"/>
    <property type="evidence" value="ECO:0007669"/>
    <property type="project" value="InterPro"/>
</dbReference>
<keyword evidence="2" id="KW-1003">Cell membrane</keyword>
<evidence type="ECO:0000256" key="7">
    <source>
        <dbReference type="ARBA" id="ARBA00023136"/>
    </source>
</evidence>